<dbReference type="InterPro" id="IPR036869">
    <property type="entry name" value="J_dom_sf"/>
</dbReference>
<evidence type="ECO:0000259" key="2">
    <source>
        <dbReference type="PROSITE" id="PS50076"/>
    </source>
</evidence>
<dbReference type="PRINTS" id="PR00625">
    <property type="entry name" value="JDOMAIN"/>
</dbReference>
<keyword evidence="1" id="KW-0472">Membrane</keyword>
<sequence>MGVCVVVGSIPARSWLPSWTELPSLKPFFRSYASQSGSGPPREKLRAIPFTQHVKAADNIFEDYHGKGFFSARVKTTGPPEEIFLPFWIVSARVRVEIVQAQVGHRVLRNRYNPATRRNEVGYDTHWSWVNERYRWSHEYSPLEHVGMHIYGSHKYRRGLVNAIRSCQSLQEATQFTPQLLDRPAYSDLSAAYRNINRKVDPFYLYPTTALRFARSYIQDSEEAYADDFLRRKYSADDTRLVQVEVHVDDIHCAPVYYPAYVYTVHYLGRNLRTFVNGHDLRVGGIRVYDPNRVAIASVVGMATVMAMTGGVGIGGMSGSFWIGIILPTVVASLVSVYSPIISLRYRDWKRQQEIRAQEHDPHIWDSDWVKAFNAFEDQYRYRTWKQDYESQSGRRTWSDTSPDRDPKGYYKALGVSPTANTADIQSAFRGLAMKHHPDRYSDPNDKKKATDRFKAISAAYSVLRDPKKRKAYDQSGR</sequence>
<accession>A0A068S6J9</accession>
<dbReference type="PROSITE" id="PS50076">
    <property type="entry name" value="DNAJ_2"/>
    <property type="match status" value="1"/>
</dbReference>
<dbReference type="Gene3D" id="1.10.287.110">
    <property type="entry name" value="DnaJ domain"/>
    <property type="match status" value="1"/>
</dbReference>
<evidence type="ECO:0000313" key="4">
    <source>
        <dbReference type="Proteomes" id="UP000027586"/>
    </source>
</evidence>
<dbReference type="Pfam" id="PF00226">
    <property type="entry name" value="DnaJ"/>
    <property type="match status" value="1"/>
</dbReference>
<dbReference type="VEuPathDB" id="FungiDB:LCOR_08501.1"/>
<dbReference type="InterPro" id="IPR001623">
    <property type="entry name" value="DnaJ_domain"/>
</dbReference>
<dbReference type="STRING" id="1263082.A0A068S6J9"/>
<feature type="transmembrane region" description="Helical" evidence="1">
    <location>
        <begin position="321"/>
        <end position="341"/>
    </location>
</feature>
<dbReference type="EMBL" id="CBTN010000047">
    <property type="protein sequence ID" value="CDH57585.1"/>
    <property type="molecule type" value="Genomic_DNA"/>
</dbReference>
<proteinExistence type="predicted"/>
<dbReference type="SUPFAM" id="SSF46565">
    <property type="entry name" value="Chaperone J-domain"/>
    <property type="match status" value="1"/>
</dbReference>
<keyword evidence="1" id="KW-1133">Transmembrane helix</keyword>
<dbReference type="OrthoDB" id="445556at2759"/>
<dbReference type="Proteomes" id="UP000027586">
    <property type="component" value="Unassembled WGS sequence"/>
</dbReference>
<evidence type="ECO:0000256" key="1">
    <source>
        <dbReference type="SAM" id="Phobius"/>
    </source>
</evidence>
<keyword evidence="1" id="KW-0812">Transmembrane</keyword>
<dbReference type="InterPro" id="IPR018253">
    <property type="entry name" value="DnaJ_domain_CS"/>
</dbReference>
<gene>
    <name evidence="3" type="ORF">LCOR_08501.1</name>
</gene>
<feature type="transmembrane region" description="Helical" evidence="1">
    <location>
        <begin position="294"/>
        <end position="315"/>
    </location>
</feature>
<dbReference type="PANTHER" id="PTHR24074">
    <property type="entry name" value="CO-CHAPERONE PROTEIN DJLA"/>
    <property type="match status" value="1"/>
</dbReference>
<dbReference type="PROSITE" id="PS00636">
    <property type="entry name" value="DNAJ_1"/>
    <property type="match status" value="1"/>
</dbReference>
<protein>
    <submittedName>
        <fullName evidence="3">Domain containing protein</fullName>
    </submittedName>
</protein>
<name>A0A068S6J9_9FUNG</name>
<comment type="caution">
    <text evidence="3">The sequence shown here is derived from an EMBL/GenBank/DDBJ whole genome shotgun (WGS) entry which is preliminary data.</text>
</comment>
<dbReference type="InterPro" id="IPR050817">
    <property type="entry name" value="DjlA_DnaK_co-chaperone"/>
</dbReference>
<keyword evidence="4" id="KW-1185">Reference proteome</keyword>
<dbReference type="SMART" id="SM00271">
    <property type="entry name" value="DnaJ"/>
    <property type="match status" value="1"/>
</dbReference>
<reference evidence="3" key="1">
    <citation type="submission" date="2013-08" db="EMBL/GenBank/DDBJ databases">
        <title>Gene expansion shapes genome architecture in the human pathogen Lichtheimia corymbifera: an evolutionary genomics analysis in the ancient terrestrial Mucorales (Mucoromycotina).</title>
        <authorList>
            <person name="Schwartze V.U."/>
            <person name="Winter S."/>
            <person name="Shelest E."/>
            <person name="Marcet-Houben M."/>
            <person name="Horn F."/>
            <person name="Wehner S."/>
            <person name="Hoffmann K."/>
            <person name="Riege K."/>
            <person name="Sammeth M."/>
            <person name="Nowrousian M."/>
            <person name="Valiante V."/>
            <person name="Linde J."/>
            <person name="Jacobsen I.D."/>
            <person name="Marz M."/>
            <person name="Brakhage A.A."/>
            <person name="Gabaldon T."/>
            <person name="Bocker S."/>
            <person name="Voigt K."/>
        </authorList>
    </citation>
    <scope>NUCLEOTIDE SEQUENCE [LARGE SCALE GENOMIC DNA]</scope>
    <source>
        <strain evidence="3">FSU 9682</strain>
    </source>
</reference>
<evidence type="ECO:0000313" key="3">
    <source>
        <dbReference type="EMBL" id="CDH57585.1"/>
    </source>
</evidence>
<dbReference type="AlphaFoldDB" id="A0A068S6J9"/>
<organism evidence="3 4">
    <name type="scientific">Lichtheimia corymbifera JMRC:FSU:9682</name>
    <dbReference type="NCBI Taxonomy" id="1263082"/>
    <lineage>
        <taxon>Eukaryota</taxon>
        <taxon>Fungi</taxon>
        <taxon>Fungi incertae sedis</taxon>
        <taxon>Mucoromycota</taxon>
        <taxon>Mucoromycotina</taxon>
        <taxon>Mucoromycetes</taxon>
        <taxon>Mucorales</taxon>
        <taxon>Lichtheimiaceae</taxon>
        <taxon>Lichtheimia</taxon>
    </lineage>
</organism>
<dbReference type="CDD" id="cd06257">
    <property type="entry name" value="DnaJ"/>
    <property type="match status" value="1"/>
</dbReference>
<feature type="domain" description="J" evidence="2">
    <location>
        <begin position="409"/>
        <end position="477"/>
    </location>
</feature>